<sequence length="483" mass="52275">MSAAQSTVDTVNAAATAIVTAESRVQPTTVQVCCLVCFSLSITAAVRVRTARLSAQVALIRWTSMLVRLLIITCCSHVLHQKKRWRICWSLYWCFGTYKQSKKISHAVLIPEPVVPGASAPITDNPTHPNTILLPFIAPPSSPASFLQSDPPSATQSPAGTLSLASLSVHAYSPSGTTNIFTVGPYAHETQLVSPPVFSTFNTEPSTASFTPPPEPVQLTSPSSPEVPFAQLLASSLGRARRNSGPNQKFTLSQYEFQPYYYQGSPISNLISPGSVVSNSGTSSPFPDKPSIVFRIEEVPKLLAFKNFYTRKWGSRLGSGSLTPDGVEPVSRDSSLIENQIFEVASAANSKSGSQNGDVLIDYRVSFELTGEKNVSESLSHVAGKGSLEKTENCSEYSVGNVLNGMPNEVLGEGDVDEEQCSQKYRSISLGSIKEFNFDNTKGEVSEKPAVSSEWWANEKVVGEEFGPDDNWTFFPVLQSRVS</sequence>
<comment type="caution">
    <text evidence="2">The sequence shown here is derived from an EMBL/GenBank/DDBJ whole genome shotgun (WGS) entry which is preliminary data.</text>
</comment>
<gene>
    <name evidence="2" type="ORF">C3L33_03239</name>
</gene>
<evidence type="ECO:0000313" key="2">
    <source>
        <dbReference type="EMBL" id="KAE9464858.1"/>
    </source>
</evidence>
<reference evidence="2 3" key="1">
    <citation type="journal article" date="2019" name="Genome Biol. Evol.">
        <title>The Rhododendron genome and chromosomal organization provide insight into shared whole-genome duplications across the heath family (Ericaceae).</title>
        <authorList>
            <person name="Soza V.L."/>
            <person name="Lindsley D."/>
            <person name="Waalkes A."/>
            <person name="Ramage E."/>
            <person name="Patwardhan R.P."/>
            <person name="Burton J.N."/>
            <person name="Adey A."/>
            <person name="Kumar A."/>
            <person name="Qiu R."/>
            <person name="Shendure J."/>
            <person name="Hall B."/>
        </authorList>
    </citation>
    <scope>NUCLEOTIDE SEQUENCE [LARGE SCALE GENOMIC DNA]</scope>
    <source>
        <strain evidence="2">RSF 1966-606</strain>
    </source>
</reference>
<organism evidence="2 3">
    <name type="scientific">Rhododendron williamsianum</name>
    <dbReference type="NCBI Taxonomy" id="262921"/>
    <lineage>
        <taxon>Eukaryota</taxon>
        <taxon>Viridiplantae</taxon>
        <taxon>Streptophyta</taxon>
        <taxon>Embryophyta</taxon>
        <taxon>Tracheophyta</taxon>
        <taxon>Spermatophyta</taxon>
        <taxon>Magnoliopsida</taxon>
        <taxon>eudicotyledons</taxon>
        <taxon>Gunneridae</taxon>
        <taxon>Pentapetalae</taxon>
        <taxon>asterids</taxon>
        <taxon>Ericales</taxon>
        <taxon>Ericaceae</taxon>
        <taxon>Ericoideae</taxon>
        <taxon>Rhodoreae</taxon>
        <taxon>Rhododendron</taxon>
    </lineage>
</organism>
<dbReference type="AlphaFoldDB" id="A0A6A4MFD7"/>
<proteinExistence type="predicted"/>
<evidence type="ECO:0000256" key="1">
    <source>
        <dbReference type="SAM" id="MobiDB-lite"/>
    </source>
</evidence>
<dbReference type="EMBL" id="QEFC01000320">
    <property type="protein sequence ID" value="KAE9464858.1"/>
    <property type="molecule type" value="Genomic_DNA"/>
</dbReference>
<feature type="region of interest" description="Disordered" evidence="1">
    <location>
        <begin position="204"/>
        <end position="224"/>
    </location>
</feature>
<keyword evidence="3" id="KW-1185">Reference proteome</keyword>
<name>A0A6A4MFD7_9ERIC</name>
<dbReference type="PANTHER" id="PTHR31798">
    <property type="entry name" value="HYDROXYPROLINE-RICH GLYCOPROTEIN-LIKE"/>
    <property type="match status" value="1"/>
</dbReference>
<evidence type="ECO:0008006" key="4">
    <source>
        <dbReference type="Google" id="ProtNLM"/>
    </source>
</evidence>
<evidence type="ECO:0000313" key="3">
    <source>
        <dbReference type="Proteomes" id="UP000428333"/>
    </source>
</evidence>
<feature type="non-terminal residue" evidence="2">
    <location>
        <position position="1"/>
    </location>
</feature>
<dbReference type="Proteomes" id="UP000428333">
    <property type="component" value="Linkage Group LG02"/>
</dbReference>
<protein>
    <recommendedName>
        <fullName evidence="4">Hydroxyproline-rich glycoprotein family protein</fullName>
    </recommendedName>
</protein>
<dbReference type="OrthoDB" id="1927968at2759"/>
<dbReference type="PANTHER" id="PTHR31798:SF10">
    <property type="entry name" value="OS02G0822000 PROTEIN"/>
    <property type="match status" value="1"/>
</dbReference>
<accession>A0A6A4MFD7</accession>
<dbReference type="InterPro" id="IPR040420">
    <property type="entry name" value="At1g76660-like"/>
</dbReference>